<dbReference type="Gene3D" id="3.30.70.100">
    <property type="match status" value="1"/>
</dbReference>
<name>A0ABS7EDH1_9GAMM</name>
<accession>A0ABS7EDH1</accession>
<dbReference type="PROSITE" id="PS51725">
    <property type="entry name" value="ABM"/>
    <property type="match status" value="1"/>
</dbReference>
<sequence length="96" mass="11046">MSQLTIIANIFVKAEHLEAVKPEILKLIEPTRSEAGCINYDLHQNNENPAHFVFYENWQSRELWRNHIDSPHIASYRAAVEGKIDNVTISEMSQIA</sequence>
<feature type="domain" description="ABM" evidence="1">
    <location>
        <begin position="4"/>
        <end position="92"/>
    </location>
</feature>
<reference evidence="2" key="1">
    <citation type="submission" date="2021-07" db="EMBL/GenBank/DDBJ databases">
        <title>Neiella marina sp. nov., isolated from the intestinal content of sea cucumber Apostichopus japonicus.</title>
        <authorList>
            <person name="Bai X."/>
        </authorList>
    </citation>
    <scope>NUCLEOTIDE SEQUENCE</scope>
    <source>
        <strain evidence="2">126</strain>
    </source>
</reference>
<dbReference type="Pfam" id="PF03992">
    <property type="entry name" value="ABM"/>
    <property type="match status" value="1"/>
</dbReference>
<dbReference type="EMBL" id="JAHZSS010000004">
    <property type="protein sequence ID" value="MBW8190366.1"/>
    <property type="molecule type" value="Genomic_DNA"/>
</dbReference>
<evidence type="ECO:0000313" key="3">
    <source>
        <dbReference type="Proteomes" id="UP001166251"/>
    </source>
</evidence>
<organism evidence="2 3">
    <name type="scientific">Neiella holothuriorum</name>
    <dbReference type="NCBI Taxonomy" id="2870530"/>
    <lineage>
        <taxon>Bacteria</taxon>
        <taxon>Pseudomonadati</taxon>
        <taxon>Pseudomonadota</taxon>
        <taxon>Gammaproteobacteria</taxon>
        <taxon>Alteromonadales</taxon>
        <taxon>Echinimonadaceae</taxon>
        <taxon>Neiella</taxon>
    </lineage>
</organism>
<keyword evidence="2" id="KW-0560">Oxidoreductase</keyword>
<dbReference type="InterPro" id="IPR050744">
    <property type="entry name" value="AI-2_Isomerase_LsrG"/>
</dbReference>
<dbReference type="Proteomes" id="UP001166251">
    <property type="component" value="Unassembled WGS sequence"/>
</dbReference>
<evidence type="ECO:0000259" key="1">
    <source>
        <dbReference type="PROSITE" id="PS51725"/>
    </source>
</evidence>
<dbReference type="InterPro" id="IPR011008">
    <property type="entry name" value="Dimeric_a/b-barrel"/>
</dbReference>
<evidence type="ECO:0000313" key="2">
    <source>
        <dbReference type="EMBL" id="MBW8190366.1"/>
    </source>
</evidence>
<keyword evidence="2" id="KW-0503">Monooxygenase</keyword>
<dbReference type="PANTHER" id="PTHR33336">
    <property type="entry name" value="QUINOL MONOOXYGENASE YGIN-RELATED"/>
    <property type="match status" value="1"/>
</dbReference>
<keyword evidence="3" id="KW-1185">Reference proteome</keyword>
<dbReference type="PANTHER" id="PTHR33336:SF3">
    <property type="entry name" value="ABM DOMAIN-CONTAINING PROTEIN"/>
    <property type="match status" value="1"/>
</dbReference>
<proteinExistence type="predicted"/>
<comment type="caution">
    <text evidence="2">The sequence shown here is derived from an EMBL/GenBank/DDBJ whole genome shotgun (WGS) entry which is preliminary data.</text>
</comment>
<protein>
    <submittedName>
        <fullName evidence="2">Antibiotic biosynthesis monooxygenase</fullName>
    </submittedName>
</protein>
<dbReference type="SUPFAM" id="SSF54909">
    <property type="entry name" value="Dimeric alpha+beta barrel"/>
    <property type="match status" value="1"/>
</dbReference>
<gene>
    <name evidence="2" type="ORF">K0504_04895</name>
</gene>
<dbReference type="GO" id="GO:0004497">
    <property type="term" value="F:monooxygenase activity"/>
    <property type="evidence" value="ECO:0007669"/>
    <property type="project" value="UniProtKB-KW"/>
</dbReference>
<dbReference type="RefSeq" id="WP_220103057.1">
    <property type="nucleotide sequence ID" value="NZ_JAHZSS010000004.1"/>
</dbReference>
<dbReference type="InterPro" id="IPR007138">
    <property type="entry name" value="ABM_dom"/>
</dbReference>